<gene>
    <name evidence="1" type="ORF">Pan241w_22170</name>
</gene>
<dbReference type="AlphaFoldDB" id="A0A517RE51"/>
<dbReference type="Proteomes" id="UP000317171">
    <property type="component" value="Chromosome"/>
</dbReference>
<organism evidence="1 2">
    <name type="scientific">Gimesia alba</name>
    <dbReference type="NCBI Taxonomy" id="2527973"/>
    <lineage>
        <taxon>Bacteria</taxon>
        <taxon>Pseudomonadati</taxon>
        <taxon>Planctomycetota</taxon>
        <taxon>Planctomycetia</taxon>
        <taxon>Planctomycetales</taxon>
        <taxon>Planctomycetaceae</taxon>
        <taxon>Gimesia</taxon>
    </lineage>
</organism>
<keyword evidence="2" id="KW-1185">Reference proteome</keyword>
<dbReference type="KEGG" id="gaz:Pan241w_22170"/>
<proteinExistence type="predicted"/>
<sequence>MANSPLHFNVDAKEGATVSRISESKTPGLYYVDVAIIGATLSGQANGNVVEGIAEGQRVDVRGDIEISEFNNQKRYRFHFHSMTAPAAGRASASSA</sequence>
<evidence type="ECO:0000313" key="2">
    <source>
        <dbReference type="Proteomes" id="UP000317171"/>
    </source>
</evidence>
<evidence type="ECO:0000313" key="1">
    <source>
        <dbReference type="EMBL" id="QDT42136.1"/>
    </source>
</evidence>
<reference evidence="1 2" key="1">
    <citation type="submission" date="2019-02" db="EMBL/GenBank/DDBJ databases">
        <title>Deep-cultivation of Planctomycetes and their phenomic and genomic characterization uncovers novel biology.</title>
        <authorList>
            <person name="Wiegand S."/>
            <person name="Jogler M."/>
            <person name="Boedeker C."/>
            <person name="Pinto D."/>
            <person name="Vollmers J."/>
            <person name="Rivas-Marin E."/>
            <person name="Kohn T."/>
            <person name="Peeters S.H."/>
            <person name="Heuer A."/>
            <person name="Rast P."/>
            <person name="Oberbeckmann S."/>
            <person name="Bunk B."/>
            <person name="Jeske O."/>
            <person name="Meyerdierks A."/>
            <person name="Storesund J.E."/>
            <person name="Kallscheuer N."/>
            <person name="Luecker S."/>
            <person name="Lage O.M."/>
            <person name="Pohl T."/>
            <person name="Merkel B.J."/>
            <person name="Hornburger P."/>
            <person name="Mueller R.-W."/>
            <person name="Bruemmer F."/>
            <person name="Labrenz M."/>
            <person name="Spormann A.M."/>
            <person name="Op den Camp H."/>
            <person name="Overmann J."/>
            <person name="Amann R."/>
            <person name="Jetten M.S.M."/>
            <person name="Mascher T."/>
            <person name="Medema M.H."/>
            <person name="Devos D.P."/>
            <person name="Kaster A.-K."/>
            <person name="Ovreas L."/>
            <person name="Rohde M."/>
            <person name="Galperin M.Y."/>
            <person name="Jogler C."/>
        </authorList>
    </citation>
    <scope>NUCLEOTIDE SEQUENCE [LARGE SCALE GENOMIC DNA]</scope>
    <source>
        <strain evidence="1 2">Pan241w</strain>
    </source>
</reference>
<protein>
    <submittedName>
        <fullName evidence="1">Uncharacterized protein</fullName>
    </submittedName>
</protein>
<name>A0A517RE51_9PLAN</name>
<dbReference type="EMBL" id="CP036269">
    <property type="protein sequence ID" value="QDT42136.1"/>
    <property type="molecule type" value="Genomic_DNA"/>
</dbReference>
<accession>A0A517RE51</accession>
<dbReference type="RefSeq" id="WP_145214861.1">
    <property type="nucleotide sequence ID" value="NZ_CP036269.1"/>
</dbReference>